<accession>A0A381PJN0</accession>
<dbReference type="PANTHER" id="PTHR37489">
    <property type="entry name" value="DUF3500 DOMAIN-CONTAINING PROTEIN"/>
    <property type="match status" value="1"/>
</dbReference>
<name>A0A381PJN0_9ZZZZ</name>
<sequence length="359" mass="40583">MLNRFLHRLTRVFLITVAALLAQVTVAQQARIDLTHDMVSAANNFVQSLNDMQRNTGTYDFDDEDRFNWHFVPTGMHPRKGVPLRSMNADQRKASEELLQVFFSAKGYQKAEAVRGLESILAEIEVNGRFDRDPELYFITVFGTPGFDSNWALRYEGHHLAYNWTFVRGLGIASSPQFFGSNPAEVRAGDKIGTRVLSAEEDIARDLVKSLSATQSSQAILDEEAPRDIFTAAEQEVGPLENLGINYADLNSQQKRILVSLIEELASTQSEPIAEERLNIIREQGLDHIKFAWIGGTERGDAHYYRVQGPSFLIEYDNTQNNANHIHLVWRDFTGDFGRDLIRMHYDAVAAEFGPGHNH</sequence>
<proteinExistence type="predicted"/>
<dbReference type="EMBL" id="UINC01001005">
    <property type="protein sequence ID" value="SUZ67222.1"/>
    <property type="molecule type" value="Genomic_DNA"/>
</dbReference>
<organism evidence="1">
    <name type="scientific">marine metagenome</name>
    <dbReference type="NCBI Taxonomy" id="408172"/>
    <lineage>
        <taxon>unclassified sequences</taxon>
        <taxon>metagenomes</taxon>
        <taxon>ecological metagenomes</taxon>
    </lineage>
</organism>
<dbReference type="InterPro" id="IPR021889">
    <property type="entry name" value="DUF3500"/>
</dbReference>
<evidence type="ECO:0008006" key="2">
    <source>
        <dbReference type="Google" id="ProtNLM"/>
    </source>
</evidence>
<gene>
    <name evidence="1" type="ORF">METZ01_LOCUS20076</name>
</gene>
<protein>
    <recommendedName>
        <fullName evidence="2">DUF3500 domain-containing protein</fullName>
    </recommendedName>
</protein>
<evidence type="ECO:0000313" key="1">
    <source>
        <dbReference type="EMBL" id="SUZ67222.1"/>
    </source>
</evidence>
<dbReference type="PANTHER" id="PTHR37489:SF1">
    <property type="entry name" value="DUF3500 DOMAIN-CONTAINING PROTEIN"/>
    <property type="match status" value="1"/>
</dbReference>
<dbReference type="Pfam" id="PF12006">
    <property type="entry name" value="DUF3500"/>
    <property type="match status" value="1"/>
</dbReference>
<reference evidence="1" key="1">
    <citation type="submission" date="2018-05" db="EMBL/GenBank/DDBJ databases">
        <authorList>
            <person name="Lanie J.A."/>
            <person name="Ng W.-L."/>
            <person name="Kazmierczak K.M."/>
            <person name="Andrzejewski T.M."/>
            <person name="Davidsen T.M."/>
            <person name="Wayne K.J."/>
            <person name="Tettelin H."/>
            <person name="Glass J.I."/>
            <person name="Rusch D."/>
            <person name="Podicherti R."/>
            <person name="Tsui H.-C.T."/>
            <person name="Winkler M.E."/>
        </authorList>
    </citation>
    <scope>NUCLEOTIDE SEQUENCE</scope>
</reference>
<dbReference type="AlphaFoldDB" id="A0A381PJN0"/>